<dbReference type="EMBL" id="JANHOG010000395">
    <property type="protein sequence ID" value="KAJ3554807.1"/>
    <property type="molecule type" value="Genomic_DNA"/>
</dbReference>
<keyword evidence="2" id="KW-1185">Reference proteome</keyword>
<gene>
    <name evidence="1" type="ORF">NM688_g2917</name>
</gene>
<organism evidence="1 2">
    <name type="scientific">Phlebia brevispora</name>
    <dbReference type="NCBI Taxonomy" id="194682"/>
    <lineage>
        <taxon>Eukaryota</taxon>
        <taxon>Fungi</taxon>
        <taxon>Dikarya</taxon>
        <taxon>Basidiomycota</taxon>
        <taxon>Agaricomycotina</taxon>
        <taxon>Agaricomycetes</taxon>
        <taxon>Polyporales</taxon>
        <taxon>Meruliaceae</taxon>
        <taxon>Phlebia</taxon>
    </lineage>
</organism>
<accession>A0ACC1T7A5</accession>
<evidence type="ECO:0000313" key="1">
    <source>
        <dbReference type="EMBL" id="KAJ3554807.1"/>
    </source>
</evidence>
<evidence type="ECO:0000313" key="2">
    <source>
        <dbReference type="Proteomes" id="UP001148662"/>
    </source>
</evidence>
<dbReference type="Proteomes" id="UP001148662">
    <property type="component" value="Unassembled WGS sequence"/>
</dbReference>
<sequence length="517" mass="58997">MDKAYKTPLASSSRLPPSTLRTSTATKRTSLAAELERDPQLSTVKRKQRTQAFTSQMAQASLERQLLAAQTTKTELEQKLREKDAAIERLENDRRFLAEREQEEREEKERERLEREEEKRKADSDIRALRNSYMALREEHADLEDAHTELARSTSQTIANQQSELATLSTQLKLVQDELANLKVTSEEQSQAFEELQRQYDELSAVQDVSRATLVDDDNWSVVREELHRQADYLRTVEAENARMHSEMGILTQRHENVEVLKEQKRELERKVRDVDSLHEKIARLEGELTAARRERQEWAKKTTDPSHTPISVTQNLSSLRLTHARLLEEHGASKALLRRREHELADAEQATKEAQEAIAKLQEERDSLRDKAVRNEHRADLAEREVNFLKAMVASFTAEEASQDGVKVEELTSQRVQHLESLVSDYQTTIAHMEKKLEDLGGDPSTIAGVLPRQELLDDLEAEKNAKVAALQCQFVFLFSGLRLTLDSFAIISPEGGTGGDRKTPGKDRRARADPL</sequence>
<reference evidence="1" key="1">
    <citation type="submission" date="2022-07" db="EMBL/GenBank/DDBJ databases">
        <title>Genome Sequence of Phlebia brevispora.</title>
        <authorList>
            <person name="Buettner E."/>
        </authorList>
    </citation>
    <scope>NUCLEOTIDE SEQUENCE</scope>
    <source>
        <strain evidence="1">MPL23</strain>
    </source>
</reference>
<protein>
    <submittedName>
        <fullName evidence="1">Uncharacterized protein</fullName>
    </submittedName>
</protein>
<proteinExistence type="predicted"/>
<comment type="caution">
    <text evidence="1">The sequence shown here is derived from an EMBL/GenBank/DDBJ whole genome shotgun (WGS) entry which is preliminary data.</text>
</comment>
<name>A0ACC1T7A5_9APHY</name>